<evidence type="ECO:0000313" key="2">
    <source>
        <dbReference type="Proteomes" id="UP001610446"/>
    </source>
</evidence>
<name>A0ABR4KB59_9EURO</name>
<dbReference type="Proteomes" id="UP001610446">
    <property type="component" value="Unassembled WGS sequence"/>
</dbReference>
<evidence type="ECO:0000313" key="1">
    <source>
        <dbReference type="EMBL" id="KAL2849526.1"/>
    </source>
</evidence>
<accession>A0ABR4KB59</accession>
<protein>
    <submittedName>
        <fullName evidence="1">Uncharacterized protein</fullName>
    </submittedName>
</protein>
<keyword evidence="2" id="KW-1185">Reference proteome</keyword>
<proteinExistence type="predicted"/>
<reference evidence="1 2" key="1">
    <citation type="submission" date="2024-07" db="EMBL/GenBank/DDBJ databases">
        <title>Section-level genome sequencing and comparative genomics of Aspergillus sections Usti and Cavernicolus.</title>
        <authorList>
            <consortium name="Lawrence Berkeley National Laboratory"/>
            <person name="Nybo J.L."/>
            <person name="Vesth T.C."/>
            <person name="Theobald S."/>
            <person name="Frisvad J.C."/>
            <person name="Larsen T.O."/>
            <person name="Kjaerboelling I."/>
            <person name="Rothschild-Mancinelli K."/>
            <person name="Lyhne E.K."/>
            <person name="Kogle M.E."/>
            <person name="Barry K."/>
            <person name="Clum A."/>
            <person name="Na H."/>
            <person name="Ledsgaard L."/>
            <person name="Lin J."/>
            <person name="Lipzen A."/>
            <person name="Kuo A."/>
            <person name="Riley R."/>
            <person name="Mondo S."/>
            <person name="Labutti K."/>
            <person name="Haridas S."/>
            <person name="Pangalinan J."/>
            <person name="Salamov A.A."/>
            <person name="Simmons B.A."/>
            <person name="Magnuson J.K."/>
            <person name="Chen J."/>
            <person name="Drula E."/>
            <person name="Henrissat B."/>
            <person name="Wiebenga A."/>
            <person name="Lubbers R.J."/>
            <person name="Gomes A.C."/>
            <person name="Makela M.R."/>
            <person name="Stajich J."/>
            <person name="Grigoriev I.V."/>
            <person name="Mortensen U.H."/>
            <person name="De Vries R.P."/>
            <person name="Baker S.E."/>
            <person name="Andersen M.R."/>
        </authorList>
    </citation>
    <scope>NUCLEOTIDE SEQUENCE [LARGE SCALE GENOMIC DNA]</scope>
    <source>
        <strain evidence="1 2">CBS 123904</strain>
    </source>
</reference>
<gene>
    <name evidence="1" type="ORF">BJY01DRAFT_141612</name>
</gene>
<dbReference type="EMBL" id="JBFXLU010000042">
    <property type="protein sequence ID" value="KAL2849526.1"/>
    <property type="molecule type" value="Genomic_DNA"/>
</dbReference>
<organism evidence="1 2">
    <name type="scientific">Aspergillus pseudoustus</name>
    <dbReference type="NCBI Taxonomy" id="1810923"/>
    <lineage>
        <taxon>Eukaryota</taxon>
        <taxon>Fungi</taxon>
        <taxon>Dikarya</taxon>
        <taxon>Ascomycota</taxon>
        <taxon>Pezizomycotina</taxon>
        <taxon>Eurotiomycetes</taxon>
        <taxon>Eurotiomycetidae</taxon>
        <taxon>Eurotiales</taxon>
        <taxon>Aspergillaceae</taxon>
        <taxon>Aspergillus</taxon>
        <taxon>Aspergillus subgen. Nidulantes</taxon>
    </lineage>
</organism>
<sequence length="184" mass="20908">MKADPLPCIIHLGDLKKESAIYPTTRVCNAAYQSRHKAHTKAFKNQHRGFSAKEHFYFKISEFSKALLLITNFLCPKELPLTRKQYGALGRLAPNPSLHSQHNYTVMKRLDWTTLVVLSHITLPCAASDGHERVPLFLKLRPPLEVLLERAVNQRKSLSGSERLAVLSEASLIVLWSLLEDWGR</sequence>
<comment type="caution">
    <text evidence="1">The sequence shown here is derived from an EMBL/GenBank/DDBJ whole genome shotgun (WGS) entry which is preliminary data.</text>
</comment>